<gene>
    <name evidence="1" type="ORF">GCM10023169_27370</name>
</gene>
<protein>
    <submittedName>
        <fullName evidence="1">Uncharacterized protein</fullName>
    </submittedName>
</protein>
<evidence type="ECO:0000313" key="1">
    <source>
        <dbReference type="EMBL" id="GAA4427399.1"/>
    </source>
</evidence>
<keyword evidence="2" id="KW-1185">Reference proteome</keyword>
<name>A0ABP8LEI3_9MICO</name>
<comment type="caution">
    <text evidence="1">The sequence shown here is derived from an EMBL/GenBank/DDBJ whole genome shotgun (WGS) entry which is preliminary data.</text>
</comment>
<dbReference type="Proteomes" id="UP001500622">
    <property type="component" value="Unassembled WGS sequence"/>
</dbReference>
<sequence length="48" mass="4934">MFERVLVGGLLTLLLSVFGLSSTDANEGADQAGGFSPMCVSCLGEKPD</sequence>
<evidence type="ECO:0000313" key="2">
    <source>
        <dbReference type="Proteomes" id="UP001500622"/>
    </source>
</evidence>
<dbReference type="EMBL" id="BAABGN010000011">
    <property type="protein sequence ID" value="GAA4427399.1"/>
    <property type="molecule type" value="Genomic_DNA"/>
</dbReference>
<organism evidence="1 2">
    <name type="scientific">Georgenia halophila</name>
    <dbReference type="NCBI Taxonomy" id="620889"/>
    <lineage>
        <taxon>Bacteria</taxon>
        <taxon>Bacillati</taxon>
        <taxon>Actinomycetota</taxon>
        <taxon>Actinomycetes</taxon>
        <taxon>Micrococcales</taxon>
        <taxon>Bogoriellaceae</taxon>
        <taxon>Georgenia</taxon>
    </lineage>
</organism>
<dbReference type="RefSeq" id="WP_345216816.1">
    <property type="nucleotide sequence ID" value="NZ_BAABGN010000011.1"/>
</dbReference>
<reference evidence="2" key="1">
    <citation type="journal article" date="2019" name="Int. J. Syst. Evol. Microbiol.">
        <title>The Global Catalogue of Microorganisms (GCM) 10K type strain sequencing project: providing services to taxonomists for standard genome sequencing and annotation.</title>
        <authorList>
            <consortium name="The Broad Institute Genomics Platform"/>
            <consortium name="The Broad Institute Genome Sequencing Center for Infectious Disease"/>
            <person name="Wu L."/>
            <person name="Ma J."/>
        </authorList>
    </citation>
    <scope>NUCLEOTIDE SEQUENCE [LARGE SCALE GENOMIC DNA]</scope>
    <source>
        <strain evidence="2">JCM 17810</strain>
    </source>
</reference>
<proteinExistence type="predicted"/>
<accession>A0ABP8LEI3</accession>